<name>A0ABV0K4K0_9CYAN</name>
<gene>
    <name evidence="2" type="ORF">NC992_12595</name>
</gene>
<keyword evidence="1" id="KW-0472">Membrane</keyword>
<evidence type="ECO:0000313" key="2">
    <source>
        <dbReference type="EMBL" id="MEP0947713.1"/>
    </source>
</evidence>
<dbReference type="EMBL" id="JAMPKX010000005">
    <property type="protein sequence ID" value="MEP0947713.1"/>
    <property type="molecule type" value="Genomic_DNA"/>
</dbReference>
<keyword evidence="1" id="KW-1133">Transmembrane helix</keyword>
<dbReference type="RefSeq" id="WP_190516361.1">
    <property type="nucleotide sequence ID" value="NZ_JAMPKX010000005.1"/>
</dbReference>
<evidence type="ECO:0000256" key="1">
    <source>
        <dbReference type="SAM" id="Phobius"/>
    </source>
</evidence>
<accession>A0ABV0K4K0</accession>
<protein>
    <submittedName>
        <fullName evidence="2">DUF4383 domain-containing protein</fullName>
    </submittedName>
</protein>
<dbReference type="Proteomes" id="UP001482513">
    <property type="component" value="Unassembled WGS sequence"/>
</dbReference>
<keyword evidence="1" id="KW-0812">Transmembrane</keyword>
<evidence type="ECO:0000313" key="3">
    <source>
        <dbReference type="Proteomes" id="UP001482513"/>
    </source>
</evidence>
<organism evidence="2 3">
    <name type="scientific">Leptolyngbya subtilissima DQ-A4</name>
    <dbReference type="NCBI Taxonomy" id="2933933"/>
    <lineage>
        <taxon>Bacteria</taxon>
        <taxon>Bacillati</taxon>
        <taxon>Cyanobacteriota</taxon>
        <taxon>Cyanophyceae</taxon>
        <taxon>Leptolyngbyales</taxon>
        <taxon>Leptolyngbyaceae</taxon>
        <taxon>Leptolyngbya group</taxon>
        <taxon>Leptolyngbya</taxon>
    </lineage>
</organism>
<reference evidence="2 3" key="1">
    <citation type="submission" date="2022-04" db="EMBL/GenBank/DDBJ databases">
        <title>Positive selection, recombination, and allopatry shape intraspecific diversity of widespread and dominant cyanobacteria.</title>
        <authorList>
            <person name="Wei J."/>
            <person name="Shu W."/>
            <person name="Hu C."/>
        </authorList>
    </citation>
    <scope>NUCLEOTIDE SEQUENCE [LARGE SCALE GENOMIC DNA]</scope>
    <source>
        <strain evidence="2 3">DQ-A4</strain>
    </source>
</reference>
<feature type="transmembrane region" description="Helical" evidence="1">
    <location>
        <begin position="90"/>
        <end position="113"/>
    </location>
</feature>
<keyword evidence="3" id="KW-1185">Reference proteome</keyword>
<proteinExistence type="predicted"/>
<sequence length="157" mass="16632">MKAAQRFALIIGIFYLTIGILGFIPALVSQSGAMPPSIEKLGVVSGFGYLMGLFPINTPHNIIHLVTGLLGIVASIALDSSRLFSGQLGIYYTTLAVLGLVPVANTFFGLFPLYGADVFLHGLTGALGIYFGFFATPSLLSLFKKELKEDATSGEVL</sequence>
<feature type="transmembrane region" description="Helical" evidence="1">
    <location>
        <begin position="119"/>
        <end position="143"/>
    </location>
</feature>
<feature type="transmembrane region" description="Helical" evidence="1">
    <location>
        <begin position="7"/>
        <end position="28"/>
    </location>
</feature>
<feature type="transmembrane region" description="Helical" evidence="1">
    <location>
        <begin position="61"/>
        <end position="78"/>
    </location>
</feature>
<comment type="caution">
    <text evidence="2">The sequence shown here is derived from an EMBL/GenBank/DDBJ whole genome shotgun (WGS) entry which is preliminary data.</text>
</comment>
<dbReference type="Pfam" id="PF14325">
    <property type="entry name" value="DUF4383"/>
    <property type="match status" value="1"/>
</dbReference>